<evidence type="ECO:0000313" key="2">
    <source>
        <dbReference type="Proteomes" id="UP000198397"/>
    </source>
</evidence>
<dbReference type="EMBL" id="FZNQ01000044">
    <property type="protein sequence ID" value="SNR70442.1"/>
    <property type="molecule type" value="Genomic_DNA"/>
</dbReference>
<organism evidence="1 2">
    <name type="scientific">Halorubrum vacuolatum</name>
    <name type="common">Natronobacterium vacuolatum</name>
    <dbReference type="NCBI Taxonomy" id="63740"/>
    <lineage>
        <taxon>Archaea</taxon>
        <taxon>Methanobacteriati</taxon>
        <taxon>Methanobacteriota</taxon>
        <taxon>Stenosarchaea group</taxon>
        <taxon>Halobacteria</taxon>
        <taxon>Halobacteriales</taxon>
        <taxon>Haloferacaceae</taxon>
        <taxon>Halorubrum</taxon>
    </lineage>
</organism>
<reference evidence="1 2" key="1">
    <citation type="submission" date="2017-06" db="EMBL/GenBank/DDBJ databases">
        <authorList>
            <person name="Kim H.J."/>
            <person name="Triplett B.A."/>
        </authorList>
    </citation>
    <scope>NUCLEOTIDE SEQUENCE [LARGE SCALE GENOMIC DNA]</scope>
    <source>
        <strain evidence="1 2">DSM 8800</strain>
    </source>
</reference>
<proteinExistence type="predicted"/>
<dbReference type="Proteomes" id="UP000198397">
    <property type="component" value="Unassembled WGS sequence"/>
</dbReference>
<protein>
    <submittedName>
        <fullName evidence="1">Uncharacterized protein</fullName>
    </submittedName>
</protein>
<sequence length="107" mass="12166">MSSRGKRNFSTGNHAMPINSITDRLQHITVLNHIIEILITGNNACSPAIIRPQTIPVRNPLPLIQLILMRINIVTTHLRKQLCCFIKLIQTIKPVLFSFNRVSPFNQ</sequence>
<evidence type="ECO:0000313" key="1">
    <source>
        <dbReference type="EMBL" id="SNR70442.1"/>
    </source>
</evidence>
<accession>A0A238YHJ4</accession>
<name>A0A238YHJ4_HALVU</name>
<keyword evidence="2" id="KW-1185">Reference proteome</keyword>
<gene>
    <name evidence="1" type="ORF">SAMN06264855_1443</name>
</gene>
<dbReference type="AlphaFoldDB" id="A0A238YHJ4"/>